<proteinExistence type="predicted"/>
<name>A0AA40E4F6_9PEZI</name>
<protein>
    <submittedName>
        <fullName evidence="1">Uncharacterized protein</fullName>
    </submittedName>
</protein>
<sequence>MAISKARMSCSSRKIGGLLLSWATLGAPFPNPDSMASCLAGRHLGTARSGGIRSLQRVCSSPMRIAPDSLFGALFFAVTDPFRYLASLAGGNGSPSGGEIDALKASPEDRFAAEAKESLLTAVGASSSQVALISEALDSTIRRRPENRNLR</sequence>
<keyword evidence="2" id="KW-1185">Reference proteome</keyword>
<dbReference type="Proteomes" id="UP001172102">
    <property type="component" value="Unassembled WGS sequence"/>
</dbReference>
<comment type="caution">
    <text evidence="1">The sequence shown here is derived from an EMBL/GenBank/DDBJ whole genome shotgun (WGS) entry which is preliminary data.</text>
</comment>
<evidence type="ECO:0000313" key="1">
    <source>
        <dbReference type="EMBL" id="KAK0724687.1"/>
    </source>
</evidence>
<reference evidence="1" key="1">
    <citation type="submission" date="2023-06" db="EMBL/GenBank/DDBJ databases">
        <title>Genome-scale phylogeny and comparative genomics of the fungal order Sordariales.</title>
        <authorList>
            <consortium name="Lawrence Berkeley National Laboratory"/>
            <person name="Hensen N."/>
            <person name="Bonometti L."/>
            <person name="Westerberg I."/>
            <person name="Brannstrom I.O."/>
            <person name="Guillou S."/>
            <person name="Cros-Aarteil S."/>
            <person name="Calhoun S."/>
            <person name="Haridas S."/>
            <person name="Kuo A."/>
            <person name="Mondo S."/>
            <person name="Pangilinan J."/>
            <person name="Riley R."/>
            <person name="Labutti K."/>
            <person name="Andreopoulos B."/>
            <person name="Lipzen A."/>
            <person name="Chen C."/>
            <person name="Yanf M."/>
            <person name="Daum C."/>
            <person name="Ng V."/>
            <person name="Clum A."/>
            <person name="Steindorff A."/>
            <person name="Ohm R."/>
            <person name="Martin F."/>
            <person name="Silar P."/>
            <person name="Natvig D."/>
            <person name="Lalanne C."/>
            <person name="Gautier V."/>
            <person name="Ament-Velasquez S.L."/>
            <person name="Kruys A."/>
            <person name="Hutchinson M.I."/>
            <person name="Powell A.J."/>
            <person name="Barry K."/>
            <person name="Miller A.N."/>
            <person name="Grigoriev I.V."/>
            <person name="Debuchy R."/>
            <person name="Gladieux P."/>
            <person name="Thoren M.H."/>
            <person name="Johannesson H."/>
        </authorList>
    </citation>
    <scope>NUCLEOTIDE SEQUENCE</scope>
    <source>
        <strain evidence="1">SMH4607-1</strain>
    </source>
</reference>
<dbReference type="EMBL" id="JAUKUA010000002">
    <property type="protein sequence ID" value="KAK0724687.1"/>
    <property type="molecule type" value="Genomic_DNA"/>
</dbReference>
<evidence type="ECO:0000313" key="2">
    <source>
        <dbReference type="Proteomes" id="UP001172102"/>
    </source>
</evidence>
<organism evidence="1 2">
    <name type="scientific">Lasiosphaeris hirsuta</name>
    <dbReference type="NCBI Taxonomy" id="260670"/>
    <lineage>
        <taxon>Eukaryota</taxon>
        <taxon>Fungi</taxon>
        <taxon>Dikarya</taxon>
        <taxon>Ascomycota</taxon>
        <taxon>Pezizomycotina</taxon>
        <taxon>Sordariomycetes</taxon>
        <taxon>Sordariomycetidae</taxon>
        <taxon>Sordariales</taxon>
        <taxon>Lasiosphaeriaceae</taxon>
        <taxon>Lasiosphaeris</taxon>
    </lineage>
</organism>
<gene>
    <name evidence="1" type="ORF">B0H67DRAFT_110790</name>
</gene>
<accession>A0AA40E4F6</accession>
<dbReference type="AlphaFoldDB" id="A0AA40E4F6"/>